<sequence>MRSKGDQLSYHLMLGPGLLVLLLFSVVPMFGIAMAFEHYVPSKGIFHSTWVGLDNLRYLFQIHDGKQIFYNTVFIAVMKIVSNLVVSLVFAVLLNELRLRFYKRVIQTVVYLPHFLSWIILAGILWDILSYRGLVNQILGVFHVEPIMFFASNRWFPFIVVASEVWKEFGFNTIVFLAALTGIGPALYEAAALDGAGRLRRLRHVTLPGLTPVVILLATLSLGNVLNAGFDQIFVLYNPLVFESGDIIDTYVYRSGLLDAQYGFATAVGLMKSAVGFVLILASYFLASKFANYRIF</sequence>
<feature type="transmembrane region" description="Helical" evidence="7">
    <location>
        <begin position="209"/>
        <end position="230"/>
    </location>
</feature>
<dbReference type="SUPFAM" id="SSF161098">
    <property type="entry name" value="MetI-like"/>
    <property type="match status" value="1"/>
</dbReference>
<evidence type="ECO:0000256" key="7">
    <source>
        <dbReference type="RuleBase" id="RU363032"/>
    </source>
</evidence>
<evidence type="ECO:0000256" key="1">
    <source>
        <dbReference type="ARBA" id="ARBA00004651"/>
    </source>
</evidence>
<keyword evidence="2 7" id="KW-0813">Transport</keyword>
<dbReference type="InterPro" id="IPR035906">
    <property type="entry name" value="MetI-like_sf"/>
</dbReference>
<dbReference type="GO" id="GO:0005886">
    <property type="term" value="C:plasma membrane"/>
    <property type="evidence" value="ECO:0007669"/>
    <property type="project" value="UniProtKB-SubCell"/>
</dbReference>
<feature type="domain" description="ABC transmembrane type-1" evidence="8">
    <location>
        <begin position="69"/>
        <end position="283"/>
    </location>
</feature>
<evidence type="ECO:0000256" key="6">
    <source>
        <dbReference type="ARBA" id="ARBA00023136"/>
    </source>
</evidence>
<dbReference type="Gene3D" id="1.10.3720.10">
    <property type="entry name" value="MetI-like"/>
    <property type="match status" value="1"/>
</dbReference>
<evidence type="ECO:0000256" key="4">
    <source>
        <dbReference type="ARBA" id="ARBA00022692"/>
    </source>
</evidence>
<evidence type="ECO:0000313" key="10">
    <source>
        <dbReference type="Proteomes" id="UP000547209"/>
    </source>
</evidence>
<feature type="transmembrane region" description="Helical" evidence="7">
    <location>
        <begin position="105"/>
        <end position="126"/>
    </location>
</feature>
<dbReference type="EMBL" id="JACJVP010000028">
    <property type="protein sequence ID" value="MBB6672521.1"/>
    <property type="molecule type" value="Genomic_DNA"/>
</dbReference>
<comment type="subcellular location">
    <subcellularLocation>
        <location evidence="1 7">Cell membrane</location>
        <topology evidence="1 7">Multi-pass membrane protein</topology>
    </subcellularLocation>
</comment>
<proteinExistence type="inferred from homology"/>
<comment type="similarity">
    <text evidence="7">Belongs to the binding-protein-dependent transport system permease family.</text>
</comment>
<dbReference type="Proteomes" id="UP000547209">
    <property type="component" value="Unassembled WGS sequence"/>
</dbReference>
<keyword evidence="3" id="KW-1003">Cell membrane</keyword>
<feature type="transmembrane region" description="Helical" evidence="7">
    <location>
        <begin position="262"/>
        <end position="287"/>
    </location>
</feature>
<dbReference type="GO" id="GO:0055085">
    <property type="term" value="P:transmembrane transport"/>
    <property type="evidence" value="ECO:0007669"/>
    <property type="project" value="InterPro"/>
</dbReference>
<dbReference type="AlphaFoldDB" id="A0A7X0VG60"/>
<evidence type="ECO:0000313" key="9">
    <source>
        <dbReference type="EMBL" id="MBB6672521.1"/>
    </source>
</evidence>
<dbReference type="RefSeq" id="WP_185144003.1">
    <property type="nucleotide sequence ID" value="NZ_JACJVP010000028.1"/>
</dbReference>
<feature type="transmembrane region" description="Helical" evidence="7">
    <location>
        <begin position="68"/>
        <end position="93"/>
    </location>
</feature>
<keyword evidence="6 7" id="KW-0472">Membrane</keyword>
<dbReference type="InterPro" id="IPR000515">
    <property type="entry name" value="MetI-like"/>
</dbReference>
<feature type="transmembrane region" description="Helical" evidence="7">
    <location>
        <begin position="12"/>
        <end position="36"/>
    </location>
</feature>
<keyword evidence="10" id="KW-1185">Reference proteome</keyword>
<protein>
    <submittedName>
        <fullName evidence="9">Sugar ABC transporter permease</fullName>
    </submittedName>
</protein>
<dbReference type="CDD" id="cd06261">
    <property type="entry name" value="TM_PBP2"/>
    <property type="match status" value="1"/>
</dbReference>
<dbReference type="PROSITE" id="PS50928">
    <property type="entry name" value="ABC_TM1"/>
    <property type="match status" value="1"/>
</dbReference>
<feature type="transmembrane region" description="Helical" evidence="7">
    <location>
        <begin position="169"/>
        <end position="188"/>
    </location>
</feature>
<dbReference type="Pfam" id="PF00528">
    <property type="entry name" value="BPD_transp_1"/>
    <property type="match status" value="1"/>
</dbReference>
<dbReference type="PANTHER" id="PTHR43227:SF11">
    <property type="entry name" value="BLL4140 PROTEIN"/>
    <property type="match status" value="1"/>
</dbReference>
<keyword evidence="5 7" id="KW-1133">Transmembrane helix</keyword>
<dbReference type="InterPro" id="IPR050809">
    <property type="entry name" value="UgpAE/MalFG_permease"/>
</dbReference>
<reference evidence="9 10" key="1">
    <citation type="submission" date="2020-08" db="EMBL/GenBank/DDBJ databases">
        <title>Cohnella phylogeny.</title>
        <authorList>
            <person name="Dunlap C."/>
        </authorList>
    </citation>
    <scope>NUCLEOTIDE SEQUENCE [LARGE SCALE GENOMIC DNA]</scope>
    <source>
        <strain evidence="9 10">DSM 28246</strain>
    </source>
</reference>
<accession>A0A7X0VG60</accession>
<evidence type="ECO:0000256" key="2">
    <source>
        <dbReference type="ARBA" id="ARBA00022448"/>
    </source>
</evidence>
<evidence type="ECO:0000256" key="5">
    <source>
        <dbReference type="ARBA" id="ARBA00022989"/>
    </source>
</evidence>
<name>A0A7X0VG60_9BACL</name>
<comment type="caution">
    <text evidence="9">The sequence shown here is derived from an EMBL/GenBank/DDBJ whole genome shotgun (WGS) entry which is preliminary data.</text>
</comment>
<evidence type="ECO:0000256" key="3">
    <source>
        <dbReference type="ARBA" id="ARBA00022475"/>
    </source>
</evidence>
<evidence type="ECO:0000259" key="8">
    <source>
        <dbReference type="PROSITE" id="PS50928"/>
    </source>
</evidence>
<dbReference type="PANTHER" id="PTHR43227">
    <property type="entry name" value="BLL4140 PROTEIN"/>
    <property type="match status" value="1"/>
</dbReference>
<organism evidence="9 10">
    <name type="scientific">Cohnella nanjingensis</name>
    <dbReference type="NCBI Taxonomy" id="1387779"/>
    <lineage>
        <taxon>Bacteria</taxon>
        <taxon>Bacillati</taxon>
        <taxon>Bacillota</taxon>
        <taxon>Bacilli</taxon>
        <taxon>Bacillales</taxon>
        <taxon>Paenibacillaceae</taxon>
        <taxon>Cohnella</taxon>
    </lineage>
</organism>
<keyword evidence="4 7" id="KW-0812">Transmembrane</keyword>
<gene>
    <name evidence="9" type="ORF">H7C19_17715</name>
</gene>